<evidence type="ECO:0000259" key="5">
    <source>
        <dbReference type="Pfam" id="PF04234"/>
    </source>
</evidence>
<dbReference type="EMBL" id="JAFIDA010000001">
    <property type="protein sequence ID" value="MBP1327583.1"/>
    <property type="molecule type" value="Genomic_DNA"/>
</dbReference>
<evidence type="ECO:0000256" key="3">
    <source>
        <dbReference type="SAM" id="MobiDB-lite"/>
    </source>
</evidence>
<dbReference type="RefSeq" id="WP_209706531.1">
    <property type="nucleotide sequence ID" value="NZ_JAFIDA010000001.1"/>
</dbReference>
<feature type="region of interest" description="Disordered" evidence="3">
    <location>
        <begin position="1"/>
        <end position="24"/>
    </location>
</feature>
<dbReference type="InterPro" id="IPR007348">
    <property type="entry name" value="CopC_dom"/>
</dbReference>
<reference evidence="6" key="1">
    <citation type="submission" date="2021-02" db="EMBL/GenBank/DDBJ databases">
        <title>Sequencing the genomes of 1000 actinobacteria strains.</title>
        <authorList>
            <person name="Klenk H.-P."/>
        </authorList>
    </citation>
    <scope>NUCLEOTIDE SEQUENCE</scope>
    <source>
        <strain evidence="6">DSM 22850</strain>
    </source>
</reference>
<proteinExistence type="predicted"/>
<organism evidence="6 7">
    <name type="scientific">Leucobacter exalbidus</name>
    <dbReference type="NCBI Taxonomy" id="662960"/>
    <lineage>
        <taxon>Bacteria</taxon>
        <taxon>Bacillati</taxon>
        <taxon>Actinomycetota</taxon>
        <taxon>Actinomycetes</taxon>
        <taxon>Micrococcales</taxon>
        <taxon>Microbacteriaceae</taxon>
        <taxon>Leucobacter</taxon>
    </lineage>
</organism>
<evidence type="ECO:0000256" key="1">
    <source>
        <dbReference type="ARBA" id="ARBA00022729"/>
    </source>
</evidence>
<keyword evidence="1" id="KW-0732">Signal</keyword>
<name>A0A940PVG6_9MICO</name>
<dbReference type="SUPFAM" id="SSF81296">
    <property type="entry name" value="E set domains"/>
    <property type="match status" value="1"/>
</dbReference>
<keyword evidence="4" id="KW-0472">Membrane</keyword>
<dbReference type="Proteomes" id="UP000675163">
    <property type="component" value="Unassembled WGS sequence"/>
</dbReference>
<comment type="caution">
    <text evidence="6">The sequence shown here is derived from an EMBL/GenBank/DDBJ whole genome shotgun (WGS) entry which is preliminary data.</text>
</comment>
<evidence type="ECO:0000313" key="6">
    <source>
        <dbReference type="EMBL" id="MBP1327583.1"/>
    </source>
</evidence>
<evidence type="ECO:0000256" key="2">
    <source>
        <dbReference type="ARBA" id="ARBA00023008"/>
    </source>
</evidence>
<keyword evidence="4" id="KW-1133">Transmembrane helix</keyword>
<sequence>MSQHSPAIRSITSASISEAQPATPRRASVTRWGAALTAVAALALAGLAMGPASPALAHDELVSSEVVTAPDGAVEAIQLSFSNSIIELGTEFVITDATGTDATAGAPEVSGPNVTQPLAADLEAGDYAGAWRVVSSDGHPIDGAFTLSVAADGSAELLDPAAAGDHDAEQATPVNPNLPAAGTDLPPAPTSLYVFLGIGGVLVIAVVIAAFVARSRRLAQMQRDADQTDGKNN</sequence>
<accession>A0A940PVG6</accession>
<feature type="compositionally biased region" description="Polar residues" evidence="3">
    <location>
        <begin position="1"/>
        <end position="20"/>
    </location>
</feature>
<keyword evidence="2" id="KW-0186">Copper</keyword>
<dbReference type="GO" id="GO:0005507">
    <property type="term" value="F:copper ion binding"/>
    <property type="evidence" value="ECO:0007669"/>
    <property type="project" value="InterPro"/>
</dbReference>
<protein>
    <submittedName>
        <fullName evidence="6">Methionine-rich copper-binding protein CopC</fullName>
    </submittedName>
</protein>
<feature type="domain" description="CopC" evidence="5">
    <location>
        <begin position="58"/>
        <end position="149"/>
    </location>
</feature>
<dbReference type="InterPro" id="IPR014755">
    <property type="entry name" value="Cu-Rt/internalin_Ig-like"/>
</dbReference>
<dbReference type="Gene3D" id="2.60.40.1220">
    <property type="match status" value="1"/>
</dbReference>
<dbReference type="InterPro" id="IPR014756">
    <property type="entry name" value="Ig_E-set"/>
</dbReference>
<dbReference type="GO" id="GO:0042597">
    <property type="term" value="C:periplasmic space"/>
    <property type="evidence" value="ECO:0007669"/>
    <property type="project" value="InterPro"/>
</dbReference>
<keyword evidence="4" id="KW-0812">Transmembrane</keyword>
<keyword evidence="7" id="KW-1185">Reference proteome</keyword>
<dbReference type="Pfam" id="PF04234">
    <property type="entry name" value="CopC"/>
    <property type="match status" value="1"/>
</dbReference>
<dbReference type="AlphaFoldDB" id="A0A940PVG6"/>
<gene>
    <name evidence="6" type="ORF">JOF28_002815</name>
</gene>
<dbReference type="GO" id="GO:0046688">
    <property type="term" value="P:response to copper ion"/>
    <property type="evidence" value="ECO:0007669"/>
    <property type="project" value="InterPro"/>
</dbReference>
<feature type="transmembrane region" description="Helical" evidence="4">
    <location>
        <begin position="192"/>
        <end position="213"/>
    </location>
</feature>
<evidence type="ECO:0000256" key="4">
    <source>
        <dbReference type="SAM" id="Phobius"/>
    </source>
</evidence>
<evidence type="ECO:0000313" key="7">
    <source>
        <dbReference type="Proteomes" id="UP000675163"/>
    </source>
</evidence>